<dbReference type="NCBIfam" id="NF001808">
    <property type="entry name" value="PRK00522.1"/>
    <property type="match status" value="1"/>
</dbReference>
<keyword evidence="3 6" id="KW-0560">Oxidoreductase</keyword>
<dbReference type="Proteomes" id="UP001501417">
    <property type="component" value="Unassembled WGS sequence"/>
</dbReference>
<dbReference type="InterPro" id="IPR036249">
    <property type="entry name" value="Thioredoxin-like_sf"/>
</dbReference>
<keyword evidence="9" id="KW-1185">Reference proteome</keyword>
<dbReference type="PROSITE" id="PS01265">
    <property type="entry name" value="TPX"/>
    <property type="match status" value="1"/>
</dbReference>
<accession>A0ABP8RDC6</accession>
<keyword evidence="5 6" id="KW-0676">Redox-active center</keyword>
<evidence type="ECO:0000313" key="9">
    <source>
        <dbReference type="Proteomes" id="UP001501417"/>
    </source>
</evidence>
<proteinExistence type="inferred from homology"/>
<comment type="catalytic activity">
    <reaction evidence="6">
        <text>a hydroperoxide + [thioredoxin]-dithiol = an alcohol + [thioredoxin]-disulfide + H2O</text>
        <dbReference type="Rhea" id="RHEA:62620"/>
        <dbReference type="Rhea" id="RHEA-COMP:10698"/>
        <dbReference type="Rhea" id="RHEA-COMP:10700"/>
        <dbReference type="ChEBI" id="CHEBI:15377"/>
        <dbReference type="ChEBI" id="CHEBI:29950"/>
        <dbReference type="ChEBI" id="CHEBI:30879"/>
        <dbReference type="ChEBI" id="CHEBI:35924"/>
        <dbReference type="ChEBI" id="CHEBI:50058"/>
        <dbReference type="EC" id="1.11.1.24"/>
    </reaction>
</comment>
<organism evidence="8 9">
    <name type="scientific">Mycobacterium paraffinicum</name>
    <dbReference type="NCBI Taxonomy" id="53378"/>
    <lineage>
        <taxon>Bacteria</taxon>
        <taxon>Bacillati</taxon>
        <taxon>Actinomycetota</taxon>
        <taxon>Actinomycetes</taxon>
        <taxon>Mycobacteriales</taxon>
        <taxon>Mycobacteriaceae</taxon>
        <taxon>Mycobacterium</taxon>
    </lineage>
</organism>
<evidence type="ECO:0000256" key="5">
    <source>
        <dbReference type="ARBA" id="ARBA00023284"/>
    </source>
</evidence>
<dbReference type="SUPFAM" id="SSF52833">
    <property type="entry name" value="Thioredoxin-like"/>
    <property type="match status" value="1"/>
</dbReference>
<evidence type="ECO:0000256" key="4">
    <source>
        <dbReference type="ARBA" id="ARBA00023157"/>
    </source>
</evidence>
<dbReference type="EMBL" id="BAABGF010000013">
    <property type="protein sequence ID" value="GAA4535870.1"/>
    <property type="molecule type" value="Genomic_DNA"/>
</dbReference>
<evidence type="ECO:0000256" key="1">
    <source>
        <dbReference type="ARBA" id="ARBA00022559"/>
    </source>
</evidence>
<evidence type="ECO:0000256" key="2">
    <source>
        <dbReference type="ARBA" id="ARBA00022862"/>
    </source>
</evidence>
<dbReference type="Gene3D" id="3.40.30.10">
    <property type="entry name" value="Glutaredoxin"/>
    <property type="match status" value="1"/>
</dbReference>
<dbReference type="GO" id="GO:0004601">
    <property type="term" value="F:peroxidase activity"/>
    <property type="evidence" value="ECO:0007669"/>
    <property type="project" value="UniProtKB-KW"/>
</dbReference>
<comment type="caution">
    <text evidence="6">Lacks conserved residue(s) required for the propagation of feature annotation.</text>
</comment>
<evidence type="ECO:0000259" key="7">
    <source>
        <dbReference type="PROSITE" id="PS51352"/>
    </source>
</evidence>
<keyword evidence="2 6" id="KW-0049">Antioxidant</keyword>
<feature type="domain" description="Thioredoxin" evidence="7">
    <location>
        <begin position="34"/>
        <end position="180"/>
    </location>
</feature>
<dbReference type="CDD" id="cd03014">
    <property type="entry name" value="PRX_Atyp2cys"/>
    <property type="match status" value="1"/>
</dbReference>
<dbReference type="InterPro" id="IPR013766">
    <property type="entry name" value="Thioredoxin_domain"/>
</dbReference>
<dbReference type="InterPro" id="IPR050455">
    <property type="entry name" value="Tpx_Peroxidase_subfamily"/>
</dbReference>
<reference evidence="9" key="1">
    <citation type="journal article" date="2019" name="Int. J. Syst. Evol. Microbiol.">
        <title>The Global Catalogue of Microorganisms (GCM) 10K type strain sequencing project: providing services to taxonomists for standard genome sequencing and annotation.</title>
        <authorList>
            <consortium name="The Broad Institute Genomics Platform"/>
            <consortium name="The Broad Institute Genome Sequencing Center for Infectious Disease"/>
            <person name="Wu L."/>
            <person name="Ma J."/>
        </authorList>
    </citation>
    <scope>NUCLEOTIDE SEQUENCE [LARGE SCALE GENOMIC DNA]</scope>
    <source>
        <strain evidence="9">JCM 17782</strain>
    </source>
</reference>
<dbReference type="HAMAP" id="MF_00269">
    <property type="entry name" value="Tpx"/>
    <property type="match status" value="1"/>
</dbReference>
<evidence type="ECO:0000313" key="8">
    <source>
        <dbReference type="EMBL" id="GAA4535870.1"/>
    </source>
</evidence>
<protein>
    <recommendedName>
        <fullName evidence="6">Thiol peroxidase</fullName>
        <shortName evidence="6">Tpx</shortName>
        <ecNumber evidence="6">1.11.1.24</ecNumber>
    </recommendedName>
    <alternativeName>
        <fullName evidence="6">Peroxiredoxin tpx</fullName>
        <shortName evidence="6">Prx</shortName>
    </alternativeName>
    <alternativeName>
        <fullName evidence="6">Thioredoxin peroxidase</fullName>
    </alternativeName>
    <alternativeName>
        <fullName evidence="6">Thioredoxin-dependent peroxiredoxin</fullName>
    </alternativeName>
</protein>
<dbReference type="PROSITE" id="PS51352">
    <property type="entry name" value="THIOREDOXIN_2"/>
    <property type="match status" value="1"/>
</dbReference>
<comment type="subunit">
    <text evidence="6">Homodimer.</text>
</comment>
<dbReference type="PANTHER" id="PTHR43110">
    <property type="entry name" value="THIOL PEROXIDASE"/>
    <property type="match status" value="1"/>
</dbReference>
<feature type="active site" description="Cysteine sulfenic acid (-SOH) intermediate" evidence="6">
    <location>
        <position position="76"/>
    </location>
</feature>
<comment type="function">
    <text evidence="6">Thiol-specific peroxidase that catalyzes the reduction of hydrogen peroxide and organic hydroperoxides to water and alcohols, respectively. Plays a role in cell protection against oxidative stress by detoxifying peroxides.</text>
</comment>
<sequence length="180" mass="18444">MGPGPWRPKRGWQTVRMAQITLRGNPINTVGELPAVGSPAPAFSLTGGDLGAVSSDQLGGKAVVLNIFPSVDTPVCATSVRTFNERAAASGATVVCVSKDLPFAFARFCGAEGIDNVKTGSAFRSSFGEDYGVTINDGPMAGLLARAIVVVGADGKVTYTELVPEIAQEPNYDAALAAAG</sequence>
<dbReference type="InterPro" id="IPR018219">
    <property type="entry name" value="Tpx_CS"/>
</dbReference>
<evidence type="ECO:0000256" key="6">
    <source>
        <dbReference type="HAMAP-Rule" id="MF_00269"/>
    </source>
</evidence>
<gene>
    <name evidence="6 8" type="primary">tpx</name>
    <name evidence="8" type="ORF">GCM10023161_09950</name>
</gene>
<keyword evidence="4" id="KW-1015">Disulfide bond</keyword>
<comment type="similarity">
    <text evidence="6">Belongs to the peroxiredoxin family. Tpx subfamily.</text>
</comment>
<keyword evidence="1 6" id="KW-0575">Peroxidase</keyword>
<name>A0ABP8RDC6_9MYCO</name>
<dbReference type="InterPro" id="IPR013740">
    <property type="entry name" value="Redoxin"/>
</dbReference>
<comment type="caution">
    <text evidence="8">The sequence shown here is derived from an EMBL/GenBank/DDBJ whole genome shotgun (WGS) entry which is preliminary data.</text>
</comment>
<dbReference type="Pfam" id="PF08534">
    <property type="entry name" value="Redoxin"/>
    <property type="match status" value="1"/>
</dbReference>
<dbReference type="EC" id="1.11.1.24" evidence="6"/>
<dbReference type="PANTHER" id="PTHR43110:SF1">
    <property type="entry name" value="THIOL PEROXIDASE"/>
    <property type="match status" value="1"/>
</dbReference>
<dbReference type="InterPro" id="IPR002065">
    <property type="entry name" value="TPX"/>
</dbReference>
<evidence type="ECO:0000256" key="3">
    <source>
        <dbReference type="ARBA" id="ARBA00023002"/>
    </source>
</evidence>